<dbReference type="STRING" id="1313296.SAMN05661091_1764"/>
<dbReference type="Proteomes" id="UP000192940">
    <property type="component" value="Chromosome I"/>
</dbReference>
<dbReference type="InterPro" id="IPR036514">
    <property type="entry name" value="SGNH_hydro_sf"/>
</dbReference>
<accession>A0A1X7H563</accession>
<name>A0A1X7H563_9BACL</name>
<keyword evidence="2" id="KW-1185">Reference proteome</keyword>
<reference evidence="1 2" key="1">
    <citation type="submission" date="2017-04" db="EMBL/GenBank/DDBJ databases">
        <authorList>
            <person name="Afonso C.L."/>
            <person name="Miller P.J."/>
            <person name="Scott M.A."/>
            <person name="Spackman E."/>
            <person name="Goraichik I."/>
            <person name="Dimitrov K.M."/>
            <person name="Suarez D.L."/>
            <person name="Swayne D.E."/>
        </authorList>
    </citation>
    <scope>NUCLEOTIDE SEQUENCE [LARGE SCALE GENOMIC DNA]</scope>
    <source>
        <strain evidence="1 2">N3/975</strain>
    </source>
</reference>
<dbReference type="SUPFAM" id="SSF52266">
    <property type="entry name" value="SGNH hydrolase"/>
    <property type="match status" value="1"/>
</dbReference>
<gene>
    <name evidence="1" type="ORF">SAMN05661091_1764</name>
</gene>
<sequence>MTLSLALLSALAMALIYEPGSDPSRVYYGTDTRAFALLIGAALAMVWPSRQLTVKAAPRARLILDCIGGAGFRAFIRRHSCSRSGSRPSRKPIGHSIGLETTAEKTLFMLLDSLENVQQILSVNIRVPRPWEHDVNSTLAETAKQFSNVTLVDWYMASSDKDSYFSRDGVHLGEEGAKVYAALVAEAIKP</sequence>
<proteinExistence type="predicted"/>
<organism evidence="1 2">
    <name type="scientific">Paenibacillus uliginis N3/975</name>
    <dbReference type="NCBI Taxonomy" id="1313296"/>
    <lineage>
        <taxon>Bacteria</taxon>
        <taxon>Bacillati</taxon>
        <taxon>Bacillota</taxon>
        <taxon>Bacilli</taxon>
        <taxon>Bacillales</taxon>
        <taxon>Paenibacillaceae</taxon>
        <taxon>Paenibacillus</taxon>
    </lineage>
</organism>
<dbReference type="Gene3D" id="3.40.50.1110">
    <property type="entry name" value="SGNH hydrolase"/>
    <property type="match status" value="1"/>
</dbReference>
<protein>
    <submittedName>
        <fullName evidence="1">Uncharacterized protein</fullName>
    </submittedName>
</protein>
<dbReference type="EMBL" id="LT840184">
    <property type="protein sequence ID" value="SMF79721.1"/>
    <property type="molecule type" value="Genomic_DNA"/>
</dbReference>
<evidence type="ECO:0000313" key="2">
    <source>
        <dbReference type="Proteomes" id="UP000192940"/>
    </source>
</evidence>
<dbReference type="AlphaFoldDB" id="A0A1X7H563"/>
<evidence type="ECO:0000313" key="1">
    <source>
        <dbReference type="EMBL" id="SMF79721.1"/>
    </source>
</evidence>